<dbReference type="GO" id="GO:0046872">
    <property type="term" value="F:metal ion binding"/>
    <property type="evidence" value="ECO:0007669"/>
    <property type="project" value="UniProtKB-KW"/>
</dbReference>
<evidence type="ECO:0000313" key="11">
    <source>
        <dbReference type="EMBL" id="MSU89575.1"/>
    </source>
</evidence>
<sequence length="123" mass="13041">MAFLTARKRAEGLGSAGGATEDHWNMTISSVALAILTPLFILSFGSILGAPHAEVVAYYGRPYPAIVAALFLAVGFMHFKNGVKVMIEDYVGGFARKTWIIAMTCLSYAAAAVALFAVARLAL</sequence>
<evidence type="ECO:0000256" key="10">
    <source>
        <dbReference type="SAM" id="Phobius"/>
    </source>
</evidence>
<dbReference type="InterPro" id="IPR000701">
    <property type="entry name" value="SuccDH_FuR_B_TM-su"/>
</dbReference>
<comment type="subcellular location">
    <subcellularLocation>
        <location evidence="3">Membrane</location>
    </subcellularLocation>
</comment>
<name>A0A6L5Z0G9_9RHOB</name>
<dbReference type="GO" id="GO:0016020">
    <property type="term" value="C:membrane"/>
    <property type="evidence" value="ECO:0007669"/>
    <property type="project" value="UniProtKB-SubCell"/>
</dbReference>
<keyword evidence="9 10" id="KW-0472">Membrane</keyword>
<protein>
    <submittedName>
        <fullName evidence="11">Succinate dehydrogenase</fullName>
    </submittedName>
</protein>
<organism evidence="11 12">
    <name type="scientific">Halovulum marinum</name>
    <dbReference type="NCBI Taxonomy" id="2662447"/>
    <lineage>
        <taxon>Bacteria</taxon>
        <taxon>Pseudomonadati</taxon>
        <taxon>Pseudomonadota</taxon>
        <taxon>Alphaproteobacteria</taxon>
        <taxon>Rhodobacterales</taxon>
        <taxon>Paracoccaceae</taxon>
        <taxon>Halovulum</taxon>
    </lineage>
</organism>
<keyword evidence="6" id="KW-0479">Metal-binding</keyword>
<reference evidence="11 12" key="1">
    <citation type="submission" date="2019-10" db="EMBL/GenBank/DDBJ databases">
        <title>Cognatihalovulum marinum gen. nov. sp. nov., a new member of the family Rhodobacteraceae isolated from deep seawater of the Northwest Indian Ocean.</title>
        <authorList>
            <person name="Ruan C."/>
            <person name="Wang J."/>
            <person name="Zheng X."/>
            <person name="Song L."/>
            <person name="Zhu Y."/>
            <person name="Huang Y."/>
            <person name="Lu Z."/>
            <person name="Du W."/>
            <person name="Huang L."/>
            <person name="Dai X."/>
        </authorList>
    </citation>
    <scope>NUCLEOTIDE SEQUENCE [LARGE SCALE GENOMIC DNA]</scope>
    <source>
        <strain evidence="11 12">2CG4</strain>
    </source>
</reference>
<dbReference type="Pfam" id="PF01127">
    <property type="entry name" value="Sdh_cyt"/>
    <property type="match status" value="1"/>
</dbReference>
<dbReference type="AlphaFoldDB" id="A0A6L5Z0G9"/>
<evidence type="ECO:0000256" key="3">
    <source>
        <dbReference type="ARBA" id="ARBA00004370"/>
    </source>
</evidence>
<dbReference type="SUPFAM" id="SSF81343">
    <property type="entry name" value="Fumarate reductase respiratory complex transmembrane subunits"/>
    <property type="match status" value="1"/>
</dbReference>
<proteinExistence type="predicted"/>
<comment type="cofactor">
    <cofactor evidence="1">
        <name>heme</name>
        <dbReference type="ChEBI" id="CHEBI:30413"/>
    </cofactor>
</comment>
<keyword evidence="8" id="KW-0408">Iron</keyword>
<keyword evidence="5 10" id="KW-0812">Transmembrane</keyword>
<evidence type="ECO:0000313" key="12">
    <source>
        <dbReference type="Proteomes" id="UP000474957"/>
    </source>
</evidence>
<dbReference type="Gene3D" id="1.20.1300.10">
    <property type="entry name" value="Fumarate reductase/succinate dehydrogenase, transmembrane subunit"/>
    <property type="match status" value="1"/>
</dbReference>
<comment type="function">
    <text evidence="2">Membrane-anchoring subunit of succinate dehydrogenase (SDH).</text>
</comment>
<dbReference type="CDD" id="cd03495">
    <property type="entry name" value="SQR_TypeC_SdhD_like"/>
    <property type="match status" value="1"/>
</dbReference>
<evidence type="ECO:0000256" key="7">
    <source>
        <dbReference type="ARBA" id="ARBA00022989"/>
    </source>
</evidence>
<accession>A0A6L5Z0G9</accession>
<evidence type="ECO:0000256" key="4">
    <source>
        <dbReference type="ARBA" id="ARBA00022617"/>
    </source>
</evidence>
<feature type="transmembrane region" description="Helical" evidence="10">
    <location>
        <begin position="28"/>
        <end position="50"/>
    </location>
</feature>
<evidence type="ECO:0000256" key="6">
    <source>
        <dbReference type="ARBA" id="ARBA00022723"/>
    </source>
</evidence>
<keyword evidence="4" id="KW-0349">Heme</keyword>
<gene>
    <name evidence="11" type="ORF">GE300_08090</name>
</gene>
<keyword evidence="7 10" id="KW-1133">Transmembrane helix</keyword>
<evidence type="ECO:0000256" key="9">
    <source>
        <dbReference type="ARBA" id="ARBA00023136"/>
    </source>
</evidence>
<evidence type="ECO:0000256" key="5">
    <source>
        <dbReference type="ARBA" id="ARBA00022692"/>
    </source>
</evidence>
<keyword evidence="12" id="KW-1185">Reference proteome</keyword>
<evidence type="ECO:0000256" key="1">
    <source>
        <dbReference type="ARBA" id="ARBA00001971"/>
    </source>
</evidence>
<dbReference type="Proteomes" id="UP000474957">
    <property type="component" value="Unassembled WGS sequence"/>
</dbReference>
<dbReference type="RefSeq" id="WP_154446049.1">
    <property type="nucleotide sequence ID" value="NZ_WIND01000004.1"/>
</dbReference>
<feature type="transmembrane region" description="Helical" evidence="10">
    <location>
        <begin position="62"/>
        <end position="79"/>
    </location>
</feature>
<dbReference type="EMBL" id="WIND01000004">
    <property type="protein sequence ID" value="MSU89575.1"/>
    <property type="molecule type" value="Genomic_DNA"/>
</dbReference>
<dbReference type="InterPro" id="IPR034804">
    <property type="entry name" value="SQR/QFR_C/D"/>
</dbReference>
<evidence type="ECO:0000256" key="8">
    <source>
        <dbReference type="ARBA" id="ARBA00023004"/>
    </source>
</evidence>
<evidence type="ECO:0000256" key="2">
    <source>
        <dbReference type="ARBA" id="ARBA00004050"/>
    </source>
</evidence>
<comment type="caution">
    <text evidence="11">The sequence shown here is derived from an EMBL/GenBank/DDBJ whole genome shotgun (WGS) entry which is preliminary data.</text>
</comment>
<feature type="transmembrane region" description="Helical" evidence="10">
    <location>
        <begin position="99"/>
        <end position="122"/>
    </location>
</feature>